<evidence type="ECO:0000259" key="2">
    <source>
        <dbReference type="Pfam" id="PF11795"/>
    </source>
</evidence>
<evidence type="ECO:0008006" key="5">
    <source>
        <dbReference type="Google" id="ProtNLM"/>
    </source>
</evidence>
<dbReference type="Pfam" id="PF11795">
    <property type="entry name" value="DUF3322"/>
    <property type="match status" value="1"/>
</dbReference>
<evidence type="ECO:0000313" key="3">
    <source>
        <dbReference type="EMBL" id="AJE31931.1"/>
    </source>
</evidence>
<dbReference type="EMBL" id="CP005286">
    <property type="protein sequence ID" value="AJE31931.1"/>
    <property type="molecule type" value="Genomic_DNA"/>
</dbReference>
<dbReference type="PIRSF" id="PIRSF028408">
    <property type="entry name" value="UCP028408"/>
    <property type="match status" value="1"/>
</dbReference>
<dbReference type="AlphaFoldDB" id="A0A0B5CZZ9"/>
<dbReference type="KEGG" id="chm:B842_00355"/>
<sequence>MVVMRADARVKLQSYIRRHRRKLLLDAFPGHGFPLHPPTARAAAADEKGARRFVRDWEGVPGVVWEKRDWTAAGAGRHPVPVRFEVDSLDALVQEAELGAEWAAWVQRRDLLVDAGCDREAVVTAIALWADQGMPTLETALRVVTWFRERPGVTVLPRAVAVEGVDTKWLERHRPLVETLLAATRGVSGREDLGLLAPPDRVRMRSHPGEGPGGLSDVEVPVEELAAVSPARGILMVENLSSFLALPTWPGVVHVWGVGYRAASLAAEPWFRAAPLLYWGDLDADGFSILSNVRGIHGDVTSVLMDVDTVRRWSRLGVPDREFQVRSYPGLTEAEGAAVEALIMAGHLRIEQERIRFDVAVAAIEEAVLIRLGRSGA</sequence>
<protein>
    <recommendedName>
        <fullName evidence="5">Wadjet protein JetD C-terminal domain-containing protein</fullName>
    </recommendedName>
</protein>
<feature type="domain" description="Wadjet protein JetD C-terminal" evidence="1">
    <location>
        <begin position="194"/>
        <end position="363"/>
    </location>
</feature>
<keyword evidence="4" id="KW-1185">Reference proteome</keyword>
<dbReference type="RefSeq" id="WP_040084542.1">
    <property type="nucleotide sequence ID" value="NZ_BCSU01000015.1"/>
</dbReference>
<gene>
    <name evidence="3" type="ORF">B842_00355</name>
</gene>
<dbReference type="OrthoDB" id="322908at2"/>
<accession>A0A0B5CZZ9</accession>
<organism evidence="3 4">
    <name type="scientific">Corynebacterium humireducens NBRC 106098 = DSM 45392</name>
    <dbReference type="NCBI Taxonomy" id="1223515"/>
    <lineage>
        <taxon>Bacteria</taxon>
        <taxon>Bacillati</taxon>
        <taxon>Actinomycetota</taxon>
        <taxon>Actinomycetes</taxon>
        <taxon>Mycobacteriales</taxon>
        <taxon>Corynebacteriaceae</taxon>
        <taxon>Corynebacterium</taxon>
    </lineage>
</organism>
<dbReference type="InterPro" id="IPR014544">
    <property type="entry name" value="UCP028408"/>
</dbReference>
<feature type="domain" description="DUF3322" evidence="2">
    <location>
        <begin position="13"/>
        <end position="181"/>
    </location>
</feature>
<name>A0A0B5CZZ9_9CORY</name>
<evidence type="ECO:0000259" key="1">
    <source>
        <dbReference type="Pfam" id="PF09983"/>
    </source>
</evidence>
<dbReference type="InterPro" id="IPR024534">
    <property type="entry name" value="JetD_C"/>
</dbReference>
<dbReference type="Pfam" id="PF09983">
    <property type="entry name" value="JetD_C"/>
    <property type="match status" value="1"/>
</dbReference>
<reference evidence="3 4" key="1">
    <citation type="submission" date="2013-04" db="EMBL/GenBank/DDBJ databases">
        <title>Complete genome sequence of Corynebacterium humireducens DSM 45392(T), isolated from a wastewater-fed microbial fuel cell.</title>
        <authorList>
            <person name="Ruckert C."/>
            <person name="Albersmeier A."/>
            <person name="Kalinowski J."/>
        </authorList>
    </citation>
    <scope>NUCLEOTIDE SEQUENCE [LARGE SCALE GENOMIC DNA]</scope>
    <source>
        <strain evidence="4">MFC-5</strain>
    </source>
</reference>
<proteinExistence type="predicted"/>
<dbReference type="HOGENOM" id="CLU_054007_1_0_11"/>
<evidence type="ECO:0000313" key="4">
    <source>
        <dbReference type="Proteomes" id="UP000031524"/>
    </source>
</evidence>
<dbReference type="InterPro" id="IPR024537">
    <property type="entry name" value="DUF3322"/>
</dbReference>
<dbReference type="STRING" id="1223515.B842_00355"/>
<dbReference type="Proteomes" id="UP000031524">
    <property type="component" value="Chromosome"/>
</dbReference>